<evidence type="ECO:0000313" key="4">
    <source>
        <dbReference type="EMBL" id="GAD68785.1"/>
    </source>
</evidence>
<evidence type="ECO:0000256" key="2">
    <source>
        <dbReference type="SAM" id="MobiDB-lite"/>
    </source>
</evidence>
<sequence>MLKISNTVELTDWEIELSAIRAMGSGGQNVNKVSSAIHLRFDIQRSRLPAIYKEKLLALSDSRITKDGVIVIKAQTFRTQEQNREDALNRLRTLILSAMVVEKKRKPTKPTRSSQRKRVDAKKRTGATKSLRGKVSYSSS</sequence>
<dbReference type="Pfam" id="PF00472">
    <property type="entry name" value="RF-1"/>
    <property type="match status" value="1"/>
</dbReference>
<dbReference type="EMBL" id="BATJ01000019">
    <property type="protein sequence ID" value="GAD68785.1"/>
    <property type="molecule type" value="Genomic_DNA"/>
</dbReference>
<evidence type="ECO:0000313" key="5">
    <source>
        <dbReference type="Proteomes" id="UP000016570"/>
    </source>
</evidence>
<comment type="caution">
    <text evidence="4">The sequence shown here is derived from an EMBL/GenBank/DDBJ whole genome shotgun (WGS) entry which is preliminary data.</text>
</comment>
<comment type="similarity">
    <text evidence="1">Belongs to the prokaryotic/mitochondrial release factor family.</text>
</comment>
<reference evidence="4 5" key="1">
    <citation type="submission" date="2013-09" db="EMBL/GenBank/DDBJ databases">
        <title>Whole genome shotgun sequence of Vibrio proteolyticus NBRC 13287.</title>
        <authorList>
            <person name="Isaki S."/>
            <person name="Hosoyama A."/>
            <person name="Numata M."/>
            <person name="Hashimoto M."/>
            <person name="Hosoyama Y."/>
            <person name="Tsuchikane K."/>
            <person name="Noguchi M."/>
            <person name="Hirakata S."/>
            <person name="Ichikawa N."/>
            <person name="Ohji S."/>
            <person name="Yamazoe A."/>
            <person name="Fujita N."/>
        </authorList>
    </citation>
    <scope>NUCLEOTIDE SEQUENCE [LARGE SCALE GENOMIC DNA]</scope>
    <source>
        <strain evidence="4 5">NBRC 13287</strain>
    </source>
</reference>
<gene>
    <name evidence="4" type="ORF">VPR01S_19_00670</name>
</gene>
<organism evidence="4 5">
    <name type="scientific">Vibrio proteolyticus NBRC 13287</name>
    <dbReference type="NCBI Taxonomy" id="1219065"/>
    <lineage>
        <taxon>Bacteria</taxon>
        <taxon>Pseudomonadati</taxon>
        <taxon>Pseudomonadota</taxon>
        <taxon>Gammaproteobacteria</taxon>
        <taxon>Vibrionales</taxon>
        <taxon>Vibrionaceae</taxon>
        <taxon>Vibrio</taxon>
    </lineage>
</organism>
<proteinExistence type="inferred from homology"/>
<dbReference type="GO" id="GO:0043022">
    <property type="term" value="F:ribosome binding"/>
    <property type="evidence" value="ECO:0007669"/>
    <property type="project" value="TreeGrafter"/>
</dbReference>
<dbReference type="InterPro" id="IPR000352">
    <property type="entry name" value="Pep_chain_release_fac_I"/>
</dbReference>
<dbReference type="PANTHER" id="PTHR47814">
    <property type="entry name" value="PEPTIDYL-TRNA HYDROLASE ARFB"/>
    <property type="match status" value="1"/>
</dbReference>
<dbReference type="GO" id="GO:0003747">
    <property type="term" value="F:translation release factor activity"/>
    <property type="evidence" value="ECO:0007669"/>
    <property type="project" value="InterPro"/>
</dbReference>
<dbReference type="NCBIfam" id="NF006718">
    <property type="entry name" value="PRK09256.1"/>
    <property type="match status" value="1"/>
</dbReference>
<keyword evidence="5" id="KW-1185">Reference proteome</keyword>
<evidence type="ECO:0000259" key="3">
    <source>
        <dbReference type="PROSITE" id="PS00745"/>
    </source>
</evidence>
<dbReference type="eggNOG" id="COG1186">
    <property type="taxonomic scope" value="Bacteria"/>
</dbReference>
<dbReference type="STRING" id="1219065.VPR01S_19_00670"/>
<accession>U3A510</accession>
<dbReference type="PANTHER" id="PTHR47814:SF1">
    <property type="entry name" value="PEPTIDYL-TRNA HYDROLASE ARFB"/>
    <property type="match status" value="1"/>
</dbReference>
<keyword evidence="4" id="KW-0378">Hydrolase</keyword>
<feature type="region of interest" description="Disordered" evidence="2">
    <location>
        <begin position="102"/>
        <end position="140"/>
    </location>
</feature>
<dbReference type="GO" id="GO:0004045">
    <property type="term" value="F:peptidyl-tRNA hydrolase activity"/>
    <property type="evidence" value="ECO:0007669"/>
    <property type="project" value="TreeGrafter"/>
</dbReference>
<protein>
    <submittedName>
        <fullName evidence="4">Putative peptidyl-tRNA hydrolase</fullName>
    </submittedName>
</protein>
<name>U3A510_VIBPR</name>
<dbReference type="InterPro" id="IPR045853">
    <property type="entry name" value="Pep_chain_release_fac_I_sf"/>
</dbReference>
<dbReference type="PROSITE" id="PS00745">
    <property type="entry name" value="RF_PROK_I"/>
    <property type="match status" value="1"/>
</dbReference>
<evidence type="ECO:0000256" key="1">
    <source>
        <dbReference type="ARBA" id="ARBA00010835"/>
    </source>
</evidence>
<feature type="domain" description="Prokaryotic-type class I peptide chain release factors" evidence="3">
    <location>
        <begin position="21"/>
        <end position="37"/>
    </location>
</feature>
<feature type="compositionally biased region" description="Basic residues" evidence="2">
    <location>
        <begin position="103"/>
        <end position="126"/>
    </location>
</feature>
<dbReference type="AlphaFoldDB" id="U3A510"/>
<dbReference type="RefSeq" id="WP_021706753.1">
    <property type="nucleotide sequence ID" value="NZ_BATJ01000019.1"/>
</dbReference>
<dbReference type="SUPFAM" id="SSF75620">
    <property type="entry name" value="Release factor"/>
    <property type="match status" value="1"/>
</dbReference>
<dbReference type="Gene3D" id="3.30.160.20">
    <property type="match status" value="1"/>
</dbReference>
<dbReference type="GO" id="GO:0072344">
    <property type="term" value="P:rescue of stalled ribosome"/>
    <property type="evidence" value="ECO:0007669"/>
    <property type="project" value="TreeGrafter"/>
</dbReference>
<dbReference type="Proteomes" id="UP000016570">
    <property type="component" value="Unassembled WGS sequence"/>
</dbReference>